<dbReference type="GO" id="GO:0005886">
    <property type="term" value="C:plasma membrane"/>
    <property type="evidence" value="ECO:0007669"/>
    <property type="project" value="TreeGrafter"/>
</dbReference>
<dbReference type="Proteomes" id="UP000308652">
    <property type="component" value="Unassembled WGS sequence"/>
</dbReference>
<keyword evidence="12" id="KW-1185">Reference proteome</keyword>
<dbReference type="PRINTS" id="PR00899">
    <property type="entry name" value="GPCRSTE3"/>
</dbReference>
<accession>A0A5C3LJL5</accession>
<protein>
    <submittedName>
        <fullName evidence="11">Pheromone A receptor-domain-containing protein</fullName>
    </submittedName>
</protein>
<evidence type="ECO:0000313" key="12">
    <source>
        <dbReference type="Proteomes" id="UP000308652"/>
    </source>
</evidence>
<feature type="transmembrane region" description="Helical" evidence="10">
    <location>
        <begin position="157"/>
        <end position="182"/>
    </location>
</feature>
<dbReference type="PANTHER" id="PTHR28097">
    <property type="entry name" value="PHEROMONE A FACTOR RECEPTOR"/>
    <property type="match status" value="1"/>
</dbReference>
<evidence type="ECO:0000256" key="9">
    <source>
        <dbReference type="ARBA" id="ARBA00023224"/>
    </source>
</evidence>
<feature type="transmembrane region" description="Helical" evidence="10">
    <location>
        <begin position="32"/>
        <end position="54"/>
    </location>
</feature>
<dbReference type="InterPro" id="IPR000481">
    <property type="entry name" value="GPCR_Pheromne_B_alpha_rcpt"/>
</dbReference>
<organism evidence="11 12">
    <name type="scientific">Crucibulum laeve</name>
    <dbReference type="NCBI Taxonomy" id="68775"/>
    <lineage>
        <taxon>Eukaryota</taxon>
        <taxon>Fungi</taxon>
        <taxon>Dikarya</taxon>
        <taxon>Basidiomycota</taxon>
        <taxon>Agaricomycotina</taxon>
        <taxon>Agaricomycetes</taxon>
        <taxon>Agaricomycetidae</taxon>
        <taxon>Agaricales</taxon>
        <taxon>Agaricineae</taxon>
        <taxon>Nidulariaceae</taxon>
        <taxon>Crucibulum</taxon>
    </lineage>
</organism>
<dbReference type="InterPro" id="IPR001499">
    <property type="entry name" value="GPCR_STE3"/>
</dbReference>
<evidence type="ECO:0000313" key="11">
    <source>
        <dbReference type="EMBL" id="TFK32928.1"/>
    </source>
</evidence>
<feature type="transmembrane region" description="Helical" evidence="10">
    <location>
        <begin position="6"/>
        <end position="25"/>
    </location>
</feature>
<evidence type="ECO:0000256" key="4">
    <source>
        <dbReference type="ARBA" id="ARBA00022692"/>
    </source>
</evidence>
<evidence type="ECO:0000256" key="8">
    <source>
        <dbReference type="ARBA" id="ARBA00023170"/>
    </source>
</evidence>
<dbReference type="PRINTS" id="PR00901">
    <property type="entry name" value="PHEROMONEBAR"/>
</dbReference>
<sequence length="518" mass="57553">MDPTYPLFPTLAFLGFILSIIPLTWHIRTWNLGTCVFMLWTGIGCLIFFVNSLIWGGNFENVVPAWCDISSKLIIGASVGIPASILCIIRRLYNIISIQTVSVTRNDKRKMIAADLCIALGIPMGIMILHVIVQDHRFDILEDIGCYPVVYNTLPAYFIYFMWPVLLGVISFVYSSLTLRAFCHHRLQLNQLVSSKSSLTMSLYLRLMILVMIGMVFTVPSGIFFIYAGNKGVGVVPWISWEETHYNFAHVSLNPAIFWRIDPALRTTVELTRWLPIFCACLFFGLFGFASEARKNYALAFFAVAKFCGYMPTAQNEKLIAGWNRPPKLSGLSIGSLPVYVPRTPTFSVDKNSGKTFSTGPFADIDDAELDTYIDIEKSSRLSPTSPAAFSAPPKYAHPEPVNIPADVTAHDLKFQFALSPPSSSNLTAVDHTLVHFKAKASSSSPRSIAYQDRVYVTNEHSPVRPPSPAPFSNVIPTYHRPITPPNTYSVIQPHLTAEQSSADIIQATVHTESRGAV</sequence>
<evidence type="ECO:0000256" key="1">
    <source>
        <dbReference type="ARBA" id="ARBA00004141"/>
    </source>
</evidence>
<evidence type="ECO:0000256" key="7">
    <source>
        <dbReference type="ARBA" id="ARBA00023136"/>
    </source>
</evidence>
<feature type="transmembrane region" description="Helical" evidence="10">
    <location>
        <begin position="74"/>
        <end position="93"/>
    </location>
</feature>
<keyword evidence="6" id="KW-0297">G-protein coupled receptor</keyword>
<feature type="transmembrane region" description="Helical" evidence="10">
    <location>
        <begin position="203"/>
        <end position="228"/>
    </location>
</feature>
<comment type="subcellular location">
    <subcellularLocation>
        <location evidence="1">Membrane</location>
        <topology evidence="1">Multi-pass membrane protein</topology>
    </subcellularLocation>
</comment>
<keyword evidence="7 10" id="KW-0472">Membrane</keyword>
<keyword evidence="3" id="KW-0589">Pheromone response</keyword>
<dbReference type="PANTHER" id="PTHR28097:SF1">
    <property type="entry name" value="PHEROMONE A FACTOR RECEPTOR"/>
    <property type="match status" value="1"/>
</dbReference>
<reference evidence="11 12" key="1">
    <citation type="journal article" date="2019" name="Nat. Ecol. Evol.">
        <title>Megaphylogeny resolves global patterns of mushroom evolution.</title>
        <authorList>
            <person name="Varga T."/>
            <person name="Krizsan K."/>
            <person name="Foldi C."/>
            <person name="Dima B."/>
            <person name="Sanchez-Garcia M."/>
            <person name="Sanchez-Ramirez S."/>
            <person name="Szollosi G.J."/>
            <person name="Szarkandi J.G."/>
            <person name="Papp V."/>
            <person name="Albert L."/>
            <person name="Andreopoulos W."/>
            <person name="Angelini C."/>
            <person name="Antonin V."/>
            <person name="Barry K.W."/>
            <person name="Bougher N.L."/>
            <person name="Buchanan P."/>
            <person name="Buyck B."/>
            <person name="Bense V."/>
            <person name="Catcheside P."/>
            <person name="Chovatia M."/>
            <person name="Cooper J."/>
            <person name="Damon W."/>
            <person name="Desjardin D."/>
            <person name="Finy P."/>
            <person name="Geml J."/>
            <person name="Haridas S."/>
            <person name="Hughes K."/>
            <person name="Justo A."/>
            <person name="Karasinski D."/>
            <person name="Kautmanova I."/>
            <person name="Kiss B."/>
            <person name="Kocsube S."/>
            <person name="Kotiranta H."/>
            <person name="LaButti K.M."/>
            <person name="Lechner B.E."/>
            <person name="Liimatainen K."/>
            <person name="Lipzen A."/>
            <person name="Lukacs Z."/>
            <person name="Mihaltcheva S."/>
            <person name="Morgado L.N."/>
            <person name="Niskanen T."/>
            <person name="Noordeloos M.E."/>
            <person name="Ohm R.A."/>
            <person name="Ortiz-Santana B."/>
            <person name="Ovrebo C."/>
            <person name="Racz N."/>
            <person name="Riley R."/>
            <person name="Savchenko A."/>
            <person name="Shiryaev A."/>
            <person name="Soop K."/>
            <person name="Spirin V."/>
            <person name="Szebenyi C."/>
            <person name="Tomsovsky M."/>
            <person name="Tulloss R.E."/>
            <person name="Uehling J."/>
            <person name="Grigoriev I.V."/>
            <person name="Vagvolgyi C."/>
            <person name="Papp T."/>
            <person name="Martin F.M."/>
            <person name="Miettinen O."/>
            <person name="Hibbett D.S."/>
            <person name="Nagy L.G."/>
        </authorList>
    </citation>
    <scope>NUCLEOTIDE SEQUENCE [LARGE SCALE GENOMIC DNA]</scope>
    <source>
        <strain evidence="11 12">CBS 166.37</strain>
    </source>
</reference>
<dbReference type="OrthoDB" id="2874149at2759"/>
<dbReference type="STRING" id="68775.A0A5C3LJL5"/>
<dbReference type="AlphaFoldDB" id="A0A5C3LJL5"/>
<gene>
    <name evidence="11" type="ORF">BDQ12DRAFT_691809</name>
</gene>
<keyword evidence="5 10" id="KW-1133">Transmembrane helix</keyword>
<keyword evidence="8 11" id="KW-0675">Receptor</keyword>
<dbReference type="CDD" id="cd14966">
    <property type="entry name" value="7tmD_STE3"/>
    <property type="match status" value="1"/>
</dbReference>
<evidence type="ECO:0000256" key="2">
    <source>
        <dbReference type="ARBA" id="ARBA00011085"/>
    </source>
</evidence>
<comment type="similarity">
    <text evidence="2">Belongs to the G-protein coupled receptor 4 family.</text>
</comment>
<evidence type="ECO:0000256" key="6">
    <source>
        <dbReference type="ARBA" id="ARBA00023040"/>
    </source>
</evidence>
<evidence type="ECO:0000256" key="5">
    <source>
        <dbReference type="ARBA" id="ARBA00022989"/>
    </source>
</evidence>
<dbReference type="Pfam" id="PF02076">
    <property type="entry name" value="STE3"/>
    <property type="match status" value="1"/>
</dbReference>
<name>A0A5C3LJL5_9AGAR</name>
<dbReference type="GO" id="GO:0004934">
    <property type="term" value="F:mating-type alpha-factor pheromone receptor activity"/>
    <property type="evidence" value="ECO:0007669"/>
    <property type="project" value="InterPro"/>
</dbReference>
<keyword evidence="4 10" id="KW-0812">Transmembrane</keyword>
<evidence type="ECO:0000256" key="3">
    <source>
        <dbReference type="ARBA" id="ARBA00022507"/>
    </source>
</evidence>
<proteinExistence type="inferred from homology"/>
<dbReference type="GO" id="GO:0000750">
    <property type="term" value="P:pheromone-dependent signal transduction involved in conjugation with cellular fusion"/>
    <property type="evidence" value="ECO:0007669"/>
    <property type="project" value="TreeGrafter"/>
</dbReference>
<dbReference type="EMBL" id="ML213659">
    <property type="protein sequence ID" value="TFK32928.1"/>
    <property type="molecule type" value="Genomic_DNA"/>
</dbReference>
<feature type="transmembrane region" description="Helical" evidence="10">
    <location>
        <begin position="271"/>
        <end position="290"/>
    </location>
</feature>
<feature type="transmembrane region" description="Helical" evidence="10">
    <location>
        <begin position="113"/>
        <end position="133"/>
    </location>
</feature>
<evidence type="ECO:0000256" key="10">
    <source>
        <dbReference type="SAM" id="Phobius"/>
    </source>
</evidence>
<keyword evidence="9" id="KW-0807">Transducer</keyword>